<dbReference type="InterPro" id="IPR052140">
    <property type="entry name" value="Dev_Signal_Hedgehog-like"/>
</dbReference>
<dbReference type="GO" id="GO:0016540">
    <property type="term" value="P:protein autoprocessing"/>
    <property type="evidence" value="ECO:0007669"/>
    <property type="project" value="InterPro"/>
</dbReference>
<dbReference type="InterPro" id="IPR036844">
    <property type="entry name" value="Hint_dom_sf"/>
</dbReference>
<reference evidence="8" key="1">
    <citation type="submission" date="2013-10" db="EMBL/GenBank/DDBJ databases">
        <title>Genome sequencing of Onchocerca volvulus.</title>
        <authorList>
            <person name="Cotton J."/>
            <person name="Tsai J."/>
            <person name="Stanley E."/>
            <person name="Tracey A."/>
            <person name="Holroyd N."/>
            <person name="Lustigman S."/>
            <person name="Berriman M."/>
        </authorList>
    </citation>
    <scope>NUCLEOTIDE SEQUENCE</scope>
</reference>
<accession>A0A8R1XVU5</accession>
<dbReference type="GO" id="GO:0048731">
    <property type="term" value="P:system development"/>
    <property type="evidence" value="ECO:0007669"/>
    <property type="project" value="UniProtKB-ARBA"/>
</dbReference>
<dbReference type="SMART" id="SM00305">
    <property type="entry name" value="HintC"/>
    <property type="match status" value="1"/>
</dbReference>
<dbReference type="PANTHER" id="PTHR46706">
    <property type="entry name" value="PROTEIN QUA-1-RELATED"/>
    <property type="match status" value="1"/>
</dbReference>
<dbReference type="Gene3D" id="2.170.16.10">
    <property type="entry name" value="Hedgehog/Intein (Hint) domain"/>
    <property type="match status" value="1"/>
</dbReference>
<keyword evidence="8" id="KW-1185">Reference proteome</keyword>
<dbReference type="PROSITE" id="PS50817">
    <property type="entry name" value="INTEIN_N_TER"/>
    <property type="match status" value="1"/>
</dbReference>
<proteinExistence type="predicted"/>
<evidence type="ECO:0000313" key="8">
    <source>
        <dbReference type="Proteomes" id="UP000024404"/>
    </source>
</evidence>
<evidence type="ECO:0008006" key="9">
    <source>
        <dbReference type="Google" id="ProtNLM"/>
    </source>
</evidence>
<evidence type="ECO:0000256" key="2">
    <source>
        <dbReference type="ARBA" id="ARBA00022473"/>
    </source>
</evidence>
<dbReference type="SMART" id="SM00306">
    <property type="entry name" value="HintN"/>
    <property type="match status" value="1"/>
</dbReference>
<dbReference type="InterPro" id="IPR003586">
    <property type="entry name" value="Hint_dom_C"/>
</dbReference>
<dbReference type="GO" id="GO:0016539">
    <property type="term" value="P:intein-mediated protein splicing"/>
    <property type="evidence" value="ECO:0007669"/>
    <property type="project" value="InterPro"/>
</dbReference>
<dbReference type="InterPro" id="IPR003587">
    <property type="entry name" value="Hint_dom_N"/>
</dbReference>
<feature type="domain" description="Hint" evidence="5">
    <location>
        <begin position="524"/>
        <end position="568"/>
    </location>
</feature>
<dbReference type="InterPro" id="IPR001657">
    <property type="entry name" value="Hedgehog"/>
</dbReference>
<feature type="signal peptide" evidence="4">
    <location>
        <begin position="1"/>
        <end position="15"/>
    </location>
</feature>
<evidence type="ECO:0000256" key="1">
    <source>
        <dbReference type="ARBA" id="ARBA00004239"/>
    </source>
</evidence>
<keyword evidence="2" id="KW-0217">Developmental protein</keyword>
<dbReference type="Proteomes" id="UP000024404">
    <property type="component" value="Unassembled WGS sequence"/>
</dbReference>
<organism evidence="7 8">
    <name type="scientific">Onchocerca volvulus</name>
    <dbReference type="NCBI Taxonomy" id="6282"/>
    <lineage>
        <taxon>Eukaryota</taxon>
        <taxon>Metazoa</taxon>
        <taxon>Ecdysozoa</taxon>
        <taxon>Nematoda</taxon>
        <taxon>Chromadorea</taxon>
        <taxon>Rhabditida</taxon>
        <taxon>Spirurina</taxon>
        <taxon>Spiruromorpha</taxon>
        <taxon>Filarioidea</taxon>
        <taxon>Onchocercidae</taxon>
        <taxon>Onchocerca</taxon>
    </lineage>
</organism>
<dbReference type="InterPro" id="IPR001767">
    <property type="entry name" value="Hedgehog_Hint"/>
</dbReference>
<sequence length="615" mass="69973">MLLSVMLFLVRITSGQQQSVTDSSCSEYTIPFSFQSDKIGNPTLLCTSPVCFDEKRLYELKRDDVIPETDTETKNLLFWKNHVHKAQCHKFYQNISCTEETQWTIGLLLEGDENNVKMKWKCCNYEGLRHARAIKTVIVKIGESYTGGEVYQNSRRVAFDLVKEVHLLHDEQHRPRYELKIMRLACIPKPIDIKNKLTADKNSELNPPAIDVSSEYDTEEYVFTNQHHTKYSKPRSRRPTILDDGNSDDLFSSRHRMAHRKMFSLRRRPFYKPIAGDYDYYDYDPVILRRPTVHSRIIADGLWPIKLGIRRRNRPVVAAAPVSPALYEITSPNAIDGDYHQFVDSDNTATPINSDQAEVYSQLSPAPTTGRLLPAYSGIQYIPQRAVIPSESKTVSAAQHTVPTYSGATVPYYGYFETLQCFSGDITVQTPDQIKRIDELEVGDQVLSIEESLISYSPVVMFLHRSENESTVFNKIILENGEVIKLTDYHLLYVTGCTAGEKLRLTFAKDVRLGQCLHVVKKQSNNLVPVQVSNIQRLTGKGFYAPLTANGDIIVNSILSSCHSNIAMQTLQQSIFSLLRKIRSLMFTDERTDGLLPGIQYLVQISELFLPHSII</sequence>
<reference evidence="7" key="2">
    <citation type="submission" date="2022-06" db="UniProtKB">
        <authorList>
            <consortium name="EnsemblMetazoa"/>
        </authorList>
    </citation>
    <scope>IDENTIFICATION</scope>
</reference>
<comment type="subcellular location">
    <subcellularLocation>
        <location evidence="1">Secreted</location>
        <location evidence="1">Extracellular space</location>
    </subcellularLocation>
</comment>
<feature type="chain" id="PRO_5035846486" description="Hint domain-containing protein" evidence="4">
    <location>
        <begin position="16"/>
        <end position="615"/>
    </location>
</feature>
<evidence type="ECO:0000256" key="3">
    <source>
        <dbReference type="ARBA" id="ARBA00022729"/>
    </source>
</evidence>
<dbReference type="PRINTS" id="PR00632">
    <property type="entry name" value="SONICHHOG"/>
</dbReference>
<dbReference type="OMA" id="YFETLQC"/>
<evidence type="ECO:0000256" key="4">
    <source>
        <dbReference type="SAM" id="SignalP"/>
    </source>
</evidence>
<dbReference type="PANTHER" id="PTHR46706:SF12">
    <property type="entry name" value="PROTEIN QUA-1-RELATED"/>
    <property type="match status" value="1"/>
</dbReference>
<keyword evidence="3 4" id="KW-0732">Signal</keyword>
<dbReference type="Pfam" id="PF01079">
    <property type="entry name" value="Hint"/>
    <property type="match status" value="1"/>
</dbReference>
<dbReference type="SUPFAM" id="SSF51294">
    <property type="entry name" value="Hedgehog/intein (Hint) domain"/>
    <property type="match status" value="1"/>
</dbReference>
<dbReference type="GO" id="GO:0005576">
    <property type="term" value="C:extracellular region"/>
    <property type="evidence" value="ECO:0007669"/>
    <property type="project" value="UniProtKB-SubCell"/>
</dbReference>
<evidence type="ECO:0000313" key="7">
    <source>
        <dbReference type="EnsemblMetazoa" id="OVOC5257.1"/>
    </source>
</evidence>
<name>A0A8R1XVU5_ONCVO</name>
<dbReference type="AlphaFoldDB" id="A0A8R1XVU5"/>
<dbReference type="EnsemblMetazoa" id="OVOC5257.1">
    <property type="protein sequence ID" value="OVOC5257.1"/>
    <property type="gene ID" value="WBGene00242066"/>
</dbReference>
<dbReference type="EMBL" id="CMVM020000151">
    <property type="status" value="NOT_ANNOTATED_CDS"/>
    <property type="molecule type" value="Genomic_DNA"/>
</dbReference>
<protein>
    <recommendedName>
        <fullName evidence="9">Hint domain-containing protein</fullName>
    </recommendedName>
</protein>
<dbReference type="GO" id="GO:0007267">
    <property type="term" value="P:cell-cell signaling"/>
    <property type="evidence" value="ECO:0007669"/>
    <property type="project" value="InterPro"/>
</dbReference>
<dbReference type="CDD" id="cd00081">
    <property type="entry name" value="Hint"/>
    <property type="match status" value="1"/>
</dbReference>
<evidence type="ECO:0000259" key="5">
    <source>
        <dbReference type="SMART" id="SM00305"/>
    </source>
</evidence>
<evidence type="ECO:0000259" key="6">
    <source>
        <dbReference type="SMART" id="SM00306"/>
    </source>
</evidence>
<dbReference type="InterPro" id="IPR006141">
    <property type="entry name" value="Intein_N"/>
</dbReference>
<feature type="domain" description="Hint" evidence="6">
    <location>
        <begin position="419"/>
        <end position="521"/>
    </location>
</feature>